<dbReference type="GO" id="GO:0006508">
    <property type="term" value="P:proteolysis"/>
    <property type="evidence" value="ECO:0007669"/>
    <property type="project" value="UniProtKB-KW"/>
</dbReference>
<accession>A0AA39M1T5</accession>
<dbReference type="CDD" id="cd00190">
    <property type="entry name" value="Tryp_SPc"/>
    <property type="match status" value="1"/>
</dbReference>
<dbReference type="GO" id="GO:0004252">
    <property type="term" value="F:serine-type endopeptidase activity"/>
    <property type="evidence" value="ECO:0007669"/>
    <property type="project" value="InterPro"/>
</dbReference>
<organism evidence="5 6">
    <name type="scientific">Steinernema hermaphroditum</name>
    <dbReference type="NCBI Taxonomy" id="289476"/>
    <lineage>
        <taxon>Eukaryota</taxon>
        <taxon>Metazoa</taxon>
        <taxon>Ecdysozoa</taxon>
        <taxon>Nematoda</taxon>
        <taxon>Chromadorea</taxon>
        <taxon>Rhabditida</taxon>
        <taxon>Tylenchina</taxon>
        <taxon>Panagrolaimomorpha</taxon>
        <taxon>Strongyloidoidea</taxon>
        <taxon>Steinernematidae</taxon>
        <taxon>Steinernema</taxon>
    </lineage>
</organism>
<dbReference type="PROSITE" id="PS50240">
    <property type="entry name" value="TRYPSIN_DOM"/>
    <property type="match status" value="1"/>
</dbReference>
<feature type="signal peptide" evidence="3">
    <location>
        <begin position="1"/>
        <end position="16"/>
    </location>
</feature>
<dbReference type="InterPro" id="IPR001254">
    <property type="entry name" value="Trypsin_dom"/>
</dbReference>
<dbReference type="Gene3D" id="2.40.10.10">
    <property type="entry name" value="Trypsin-like serine proteases"/>
    <property type="match status" value="1"/>
</dbReference>
<dbReference type="SUPFAM" id="SSF50494">
    <property type="entry name" value="Trypsin-like serine proteases"/>
    <property type="match status" value="1"/>
</dbReference>
<evidence type="ECO:0000256" key="2">
    <source>
        <dbReference type="RuleBase" id="RU363034"/>
    </source>
</evidence>
<keyword evidence="3" id="KW-0732">Signal</keyword>
<name>A0AA39M1T5_9BILA</name>
<evidence type="ECO:0000256" key="1">
    <source>
        <dbReference type="ARBA" id="ARBA00023157"/>
    </source>
</evidence>
<gene>
    <name evidence="5" type="ORF">QR680_013597</name>
</gene>
<evidence type="ECO:0000256" key="3">
    <source>
        <dbReference type="SAM" id="SignalP"/>
    </source>
</evidence>
<keyword evidence="6" id="KW-1185">Reference proteome</keyword>
<dbReference type="PROSITE" id="PS00135">
    <property type="entry name" value="TRYPSIN_SER"/>
    <property type="match status" value="1"/>
</dbReference>
<dbReference type="AlphaFoldDB" id="A0AA39M1T5"/>
<evidence type="ECO:0000313" key="6">
    <source>
        <dbReference type="Proteomes" id="UP001175271"/>
    </source>
</evidence>
<sequence>MRSLLLLCLLEASVAASLQLQPLRHEISEAEFQDLMKGLKSPGELIFGGSRARPGQFPSQVFLFLATQGGARSICGGTLLSKRHVLTAAHCVDSIGYGSVAMLGVVDRNTAYSTPAVQIIRIVSATSHAGYSGGGSLQNDIAIIHLSSDAKITPTVQIVKIQRSDDALVRMAQGTVVGFGTTHFINNQPQTSDYLMFASVPIASQAVCRMRWAQTSGNQVQISDKQVCGGANGIGIGPGDSGGPFQVSVNGDWVQIGLSSFVVNDNGNMNQQATYPGVFTRVAKFCDFIEQNTQNSFKCS</sequence>
<dbReference type="Pfam" id="PF00089">
    <property type="entry name" value="Trypsin"/>
    <property type="match status" value="1"/>
</dbReference>
<proteinExistence type="predicted"/>
<keyword evidence="2" id="KW-0720">Serine protease</keyword>
<comment type="caution">
    <text evidence="5">The sequence shown here is derived from an EMBL/GenBank/DDBJ whole genome shotgun (WGS) entry which is preliminary data.</text>
</comment>
<evidence type="ECO:0000313" key="5">
    <source>
        <dbReference type="EMBL" id="KAK0418501.1"/>
    </source>
</evidence>
<keyword evidence="2" id="KW-0378">Hydrolase</keyword>
<dbReference type="InterPro" id="IPR043504">
    <property type="entry name" value="Peptidase_S1_PA_chymotrypsin"/>
</dbReference>
<keyword evidence="2" id="KW-0645">Protease</keyword>
<dbReference type="PANTHER" id="PTHR24250:SF50">
    <property type="entry name" value="PEPTIDASE S1 DOMAIN-CONTAINING PROTEIN"/>
    <property type="match status" value="1"/>
</dbReference>
<dbReference type="InterPro" id="IPR001314">
    <property type="entry name" value="Peptidase_S1A"/>
</dbReference>
<keyword evidence="1" id="KW-1015">Disulfide bond</keyword>
<feature type="chain" id="PRO_5041303815" description="Peptidase S1 domain-containing protein" evidence="3">
    <location>
        <begin position="17"/>
        <end position="300"/>
    </location>
</feature>
<dbReference type="PANTHER" id="PTHR24250">
    <property type="entry name" value="CHYMOTRYPSIN-RELATED"/>
    <property type="match status" value="1"/>
</dbReference>
<dbReference type="InterPro" id="IPR009003">
    <property type="entry name" value="Peptidase_S1_PA"/>
</dbReference>
<dbReference type="SMART" id="SM00020">
    <property type="entry name" value="Tryp_SPc"/>
    <property type="match status" value="1"/>
</dbReference>
<evidence type="ECO:0000259" key="4">
    <source>
        <dbReference type="PROSITE" id="PS50240"/>
    </source>
</evidence>
<dbReference type="PRINTS" id="PR00722">
    <property type="entry name" value="CHYMOTRYPSIN"/>
</dbReference>
<feature type="domain" description="Peptidase S1" evidence="4">
    <location>
        <begin position="46"/>
        <end position="294"/>
    </location>
</feature>
<dbReference type="InterPro" id="IPR018114">
    <property type="entry name" value="TRYPSIN_HIS"/>
</dbReference>
<dbReference type="Proteomes" id="UP001175271">
    <property type="component" value="Unassembled WGS sequence"/>
</dbReference>
<dbReference type="PROSITE" id="PS00134">
    <property type="entry name" value="TRYPSIN_HIS"/>
    <property type="match status" value="1"/>
</dbReference>
<dbReference type="EMBL" id="JAUCMV010000002">
    <property type="protein sequence ID" value="KAK0418501.1"/>
    <property type="molecule type" value="Genomic_DNA"/>
</dbReference>
<dbReference type="InterPro" id="IPR033116">
    <property type="entry name" value="TRYPSIN_SER"/>
</dbReference>
<protein>
    <recommendedName>
        <fullName evidence="4">Peptidase S1 domain-containing protein</fullName>
    </recommendedName>
</protein>
<reference evidence="5" key="1">
    <citation type="submission" date="2023-06" db="EMBL/GenBank/DDBJ databases">
        <title>Genomic analysis of the entomopathogenic nematode Steinernema hermaphroditum.</title>
        <authorList>
            <person name="Schwarz E.M."/>
            <person name="Heppert J.K."/>
            <person name="Baniya A."/>
            <person name="Schwartz H.T."/>
            <person name="Tan C.-H."/>
            <person name="Antoshechkin I."/>
            <person name="Sternberg P.W."/>
            <person name="Goodrich-Blair H."/>
            <person name="Dillman A.R."/>
        </authorList>
    </citation>
    <scope>NUCLEOTIDE SEQUENCE</scope>
    <source>
        <strain evidence="5">PS9179</strain>
        <tissue evidence="5">Whole animal</tissue>
    </source>
</reference>